<reference evidence="1 2" key="1">
    <citation type="submission" date="2024-07" db="EMBL/GenBank/DDBJ databases">
        <title>Section-level genome sequencing and comparative genomics of Aspergillus sections Usti and Cavernicolus.</title>
        <authorList>
            <consortium name="Lawrence Berkeley National Laboratory"/>
            <person name="Nybo J.L."/>
            <person name="Vesth T.C."/>
            <person name="Theobald S."/>
            <person name="Frisvad J.C."/>
            <person name="Larsen T.O."/>
            <person name="Kjaerboelling I."/>
            <person name="Rothschild-Mancinelli K."/>
            <person name="Lyhne E.K."/>
            <person name="Kogle M.E."/>
            <person name="Barry K."/>
            <person name="Clum A."/>
            <person name="Na H."/>
            <person name="Ledsgaard L."/>
            <person name="Lin J."/>
            <person name="Lipzen A."/>
            <person name="Kuo A."/>
            <person name="Riley R."/>
            <person name="Mondo S."/>
            <person name="Labutti K."/>
            <person name="Haridas S."/>
            <person name="Pangalinan J."/>
            <person name="Salamov A.A."/>
            <person name="Simmons B.A."/>
            <person name="Magnuson J.K."/>
            <person name="Chen J."/>
            <person name="Drula E."/>
            <person name="Henrissat B."/>
            <person name="Wiebenga A."/>
            <person name="Lubbers R.J."/>
            <person name="Gomes A.C."/>
            <person name="Makela M.R."/>
            <person name="Stajich J."/>
            <person name="Grigoriev I.V."/>
            <person name="Mortensen U.H."/>
            <person name="De Vries R.P."/>
            <person name="Baker S.E."/>
            <person name="Andersen M.R."/>
        </authorList>
    </citation>
    <scope>NUCLEOTIDE SEQUENCE [LARGE SCALE GENOMIC DNA]</scope>
    <source>
        <strain evidence="1 2">CBS 123904</strain>
    </source>
</reference>
<comment type="caution">
    <text evidence="1">The sequence shown here is derived from an EMBL/GenBank/DDBJ whole genome shotgun (WGS) entry which is preliminary data.</text>
</comment>
<evidence type="ECO:0000313" key="2">
    <source>
        <dbReference type="Proteomes" id="UP001610446"/>
    </source>
</evidence>
<accession>A0ABR4I8W1</accession>
<proteinExistence type="predicted"/>
<name>A0ABR4I8W1_9EURO</name>
<protein>
    <submittedName>
        <fullName evidence="1">Uncharacterized protein</fullName>
    </submittedName>
</protein>
<dbReference type="EMBL" id="JBFXLU010000574">
    <property type="protein sequence ID" value="KAL2824193.1"/>
    <property type="molecule type" value="Genomic_DNA"/>
</dbReference>
<organism evidence="1 2">
    <name type="scientific">Aspergillus pseudoustus</name>
    <dbReference type="NCBI Taxonomy" id="1810923"/>
    <lineage>
        <taxon>Eukaryota</taxon>
        <taxon>Fungi</taxon>
        <taxon>Dikarya</taxon>
        <taxon>Ascomycota</taxon>
        <taxon>Pezizomycotina</taxon>
        <taxon>Eurotiomycetes</taxon>
        <taxon>Eurotiomycetidae</taxon>
        <taxon>Eurotiales</taxon>
        <taxon>Aspergillaceae</taxon>
        <taxon>Aspergillus</taxon>
        <taxon>Aspergillus subgen. Nidulantes</taxon>
    </lineage>
</organism>
<dbReference type="Proteomes" id="UP001610446">
    <property type="component" value="Unassembled WGS sequence"/>
</dbReference>
<dbReference type="InterPro" id="IPR011990">
    <property type="entry name" value="TPR-like_helical_dom_sf"/>
</dbReference>
<gene>
    <name evidence="1" type="ORF">BJY01DRAFT_256507</name>
</gene>
<evidence type="ECO:0000313" key="1">
    <source>
        <dbReference type="EMBL" id="KAL2824193.1"/>
    </source>
</evidence>
<dbReference type="Gene3D" id="1.25.40.10">
    <property type="entry name" value="Tetratricopeptide repeat domain"/>
    <property type="match status" value="1"/>
</dbReference>
<keyword evidence="2" id="KW-1185">Reference proteome</keyword>
<sequence>MTANMCGQRQLNNKAVGSRTQRLNAAQVIMGLSNDNKAAARRHLAATYQQRGGYKQAEQVLLLGIQECQSILEKHHTDILDMRNMLAVIIRYQQKREMKIANTPFGPG</sequence>